<keyword evidence="4" id="KW-0012">Acyltransferase</keyword>
<dbReference type="PANTHER" id="PTHR36449">
    <property type="entry name" value="ACETYLTRANSFERASE-RELATED"/>
    <property type="match status" value="1"/>
</dbReference>
<dbReference type="InterPro" id="IPR000182">
    <property type="entry name" value="GNAT_dom"/>
</dbReference>
<evidence type="ECO:0000256" key="2">
    <source>
        <dbReference type="ARBA" id="ARBA00022649"/>
    </source>
</evidence>
<gene>
    <name evidence="7" type="ORF">UFOPK3772_00654</name>
</gene>
<name>A0A6J7J2B8_9ZZZZ</name>
<proteinExistence type="predicted"/>
<sequence length="323" mass="33934">MALLSEALSDHHDLDPFESDRVELNQWLKQEARRAHHAGTARVTVWTDEVTGVVVGYYAIAPTNVAPDGLSRKARAGLSGPIPGYLIAKLALSQQLMGTGLGGQLLLDVLETVAAAANVAGGRLVVVDAINERAHGFYAHYGFTPIAGGMRLFARIDAVSASIAHAQYGAAGGDTSAVAAGLRWAVSGEPEYVLILQIEPVAHQAKGSGAAHDAVSDIFTQLGFQTIGRLSDALARAGAGAHCRIDSPRHATIVARLDTGAAIDVPIPHDRPDLNEHLSAQGFASVYITTNSIGHDGLLDRGLFERDSARGHVMGAEVVVIRD</sequence>
<keyword evidence="1" id="KW-0678">Repressor</keyword>
<dbReference type="GO" id="GO:0016747">
    <property type="term" value="F:acyltransferase activity, transferring groups other than amino-acyl groups"/>
    <property type="evidence" value="ECO:0007669"/>
    <property type="project" value="InterPro"/>
</dbReference>
<evidence type="ECO:0000313" key="7">
    <source>
        <dbReference type="EMBL" id="CAB4937259.1"/>
    </source>
</evidence>
<reference evidence="7" key="1">
    <citation type="submission" date="2020-05" db="EMBL/GenBank/DDBJ databases">
        <authorList>
            <person name="Chiriac C."/>
            <person name="Salcher M."/>
            <person name="Ghai R."/>
            <person name="Kavagutti S V."/>
        </authorList>
    </citation>
    <scope>NUCLEOTIDE SEQUENCE</scope>
</reference>
<keyword evidence="2" id="KW-1277">Toxin-antitoxin system</keyword>
<dbReference type="InterPro" id="IPR016181">
    <property type="entry name" value="Acyl_CoA_acyltransferase"/>
</dbReference>
<protein>
    <submittedName>
        <fullName evidence="7">Unannotated protein</fullName>
    </submittedName>
</protein>
<dbReference type="PANTHER" id="PTHR36449:SF1">
    <property type="entry name" value="ACETYLTRANSFERASE"/>
    <property type="match status" value="1"/>
</dbReference>
<dbReference type="SUPFAM" id="SSF55729">
    <property type="entry name" value="Acyl-CoA N-acyltransferases (Nat)"/>
    <property type="match status" value="1"/>
</dbReference>
<dbReference type="AlphaFoldDB" id="A0A6J7J2B8"/>
<dbReference type="EMBL" id="CAFBNE010000013">
    <property type="protein sequence ID" value="CAB4937259.1"/>
    <property type="molecule type" value="Genomic_DNA"/>
</dbReference>
<comment type="catalytic activity">
    <reaction evidence="5">
        <text>glycyl-tRNA(Gly) + acetyl-CoA = N-acetylglycyl-tRNA(Gly) + CoA + H(+)</text>
        <dbReference type="Rhea" id="RHEA:81867"/>
        <dbReference type="Rhea" id="RHEA-COMP:9683"/>
        <dbReference type="Rhea" id="RHEA-COMP:19766"/>
        <dbReference type="ChEBI" id="CHEBI:15378"/>
        <dbReference type="ChEBI" id="CHEBI:57287"/>
        <dbReference type="ChEBI" id="CHEBI:57288"/>
        <dbReference type="ChEBI" id="CHEBI:78522"/>
        <dbReference type="ChEBI" id="CHEBI:232036"/>
    </reaction>
</comment>
<dbReference type="Gene3D" id="3.40.630.30">
    <property type="match status" value="1"/>
</dbReference>
<evidence type="ECO:0000259" key="6">
    <source>
        <dbReference type="Pfam" id="PF00583"/>
    </source>
</evidence>
<evidence type="ECO:0000256" key="5">
    <source>
        <dbReference type="ARBA" id="ARBA00049880"/>
    </source>
</evidence>
<organism evidence="7">
    <name type="scientific">freshwater metagenome</name>
    <dbReference type="NCBI Taxonomy" id="449393"/>
    <lineage>
        <taxon>unclassified sequences</taxon>
        <taxon>metagenomes</taxon>
        <taxon>ecological metagenomes</taxon>
    </lineage>
</organism>
<accession>A0A6J7J2B8</accession>
<dbReference type="Pfam" id="PF00583">
    <property type="entry name" value="Acetyltransf_1"/>
    <property type="match status" value="1"/>
</dbReference>
<evidence type="ECO:0000256" key="4">
    <source>
        <dbReference type="ARBA" id="ARBA00023315"/>
    </source>
</evidence>
<evidence type="ECO:0000256" key="1">
    <source>
        <dbReference type="ARBA" id="ARBA00022491"/>
    </source>
</evidence>
<evidence type="ECO:0000256" key="3">
    <source>
        <dbReference type="ARBA" id="ARBA00022679"/>
    </source>
</evidence>
<feature type="domain" description="N-acetyltransferase" evidence="6">
    <location>
        <begin position="26"/>
        <end position="143"/>
    </location>
</feature>
<keyword evidence="3" id="KW-0808">Transferase</keyword>